<dbReference type="InterPro" id="IPR049342">
    <property type="entry name" value="TRAF1-6_MATH_dom"/>
</dbReference>
<evidence type="ECO:0000256" key="1">
    <source>
        <dbReference type="SAM" id="MobiDB-lite"/>
    </source>
</evidence>
<feature type="compositionally biased region" description="Basic and acidic residues" evidence="1">
    <location>
        <begin position="196"/>
        <end position="208"/>
    </location>
</feature>
<dbReference type="Proteomes" id="UP000886998">
    <property type="component" value="Unassembled WGS sequence"/>
</dbReference>
<gene>
    <name evidence="3" type="primary">AVEN_208905_1</name>
    <name evidence="3" type="ORF">TNIN_461191</name>
</gene>
<evidence type="ECO:0000259" key="2">
    <source>
        <dbReference type="Pfam" id="PF21355"/>
    </source>
</evidence>
<reference evidence="3" key="1">
    <citation type="submission" date="2020-08" db="EMBL/GenBank/DDBJ databases">
        <title>Multicomponent nature underlies the extraordinary mechanical properties of spider dragline silk.</title>
        <authorList>
            <person name="Kono N."/>
            <person name="Nakamura H."/>
            <person name="Mori M."/>
            <person name="Yoshida Y."/>
            <person name="Ohtoshi R."/>
            <person name="Malay A.D."/>
            <person name="Moran D.A.P."/>
            <person name="Tomita M."/>
            <person name="Numata K."/>
            <person name="Arakawa K."/>
        </authorList>
    </citation>
    <scope>NUCLEOTIDE SEQUENCE</scope>
</reference>
<comment type="caution">
    <text evidence="3">The sequence shown here is derived from an EMBL/GenBank/DDBJ whole genome shotgun (WGS) entry which is preliminary data.</text>
</comment>
<dbReference type="EMBL" id="BMAV01021324">
    <property type="protein sequence ID" value="GFY75348.1"/>
    <property type="molecule type" value="Genomic_DNA"/>
</dbReference>
<feature type="non-terminal residue" evidence="3">
    <location>
        <position position="221"/>
    </location>
</feature>
<dbReference type="Gene3D" id="2.60.210.10">
    <property type="entry name" value="Apoptosis, Tumor Necrosis Factor Receptor Associated Protein 2, Chain A"/>
    <property type="match status" value="1"/>
</dbReference>
<evidence type="ECO:0000313" key="4">
    <source>
        <dbReference type="Proteomes" id="UP000886998"/>
    </source>
</evidence>
<evidence type="ECO:0000313" key="3">
    <source>
        <dbReference type="EMBL" id="GFY75348.1"/>
    </source>
</evidence>
<dbReference type="InterPro" id="IPR008974">
    <property type="entry name" value="TRAF-like"/>
</dbReference>
<feature type="region of interest" description="Disordered" evidence="1">
    <location>
        <begin position="1"/>
        <end position="31"/>
    </location>
</feature>
<keyword evidence="4" id="KW-1185">Reference proteome</keyword>
<feature type="domain" description="TRAF1-6 MATH" evidence="2">
    <location>
        <begin position="77"/>
        <end position="166"/>
    </location>
</feature>
<feature type="region of interest" description="Disordered" evidence="1">
    <location>
        <begin position="194"/>
        <end position="221"/>
    </location>
</feature>
<name>A0A8X7CNY9_9ARAC</name>
<organism evidence="3 4">
    <name type="scientific">Trichonephila inaurata madagascariensis</name>
    <dbReference type="NCBI Taxonomy" id="2747483"/>
    <lineage>
        <taxon>Eukaryota</taxon>
        <taxon>Metazoa</taxon>
        <taxon>Ecdysozoa</taxon>
        <taxon>Arthropoda</taxon>
        <taxon>Chelicerata</taxon>
        <taxon>Arachnida</taxon>
        <taxon>Araneae</taxon>
        <taxon>Araneomorphae</taxon>
        <taxon>Entelegynae</taxon>
        <taxon>Araneoidea</taxon>
        <taxon>Nephilidae</taxon>
        <taxon>Trichonephila</taxon>
        <taxon>Trichonephila inaurata</taxon>
    </lineage>
</organism>
<proteinExistence type="predicted"/>
<sequence>MRHTNAVPGEPPRKKKFSPAHSRSPGWCEEREQLERDDALPLAQIKELPSGPLVAEFDWLIPEIIIQTSRPPRGHTHHGPVFLTSRPGYKLRLAFTVGHTHSLDGLNYFGLVSLVPGPYDETLRWPFPYAVNLTLVSRGDASLSQHVTLRQSLAQCRMRPGSEEIPNVGCGKAFLVPQELVFIEGRAAGASHRFSGGKEFHSQKDSSIHEGQPVSIGVSLV</sequence>
<dbReference type="OrthoDB" id="5574452at2759"/>
<dbReference type="SUPFAM" id="SSF49599">
    <property type="entry name" value="TRAF domain-like"/>
    <property type="match status" value="1"/>
</dbReference>
<dbReference type="AlphaFoldDB" id="A0A8X7CNY9"/>
<protein>
    <recommendedName>
        <fullName evidence="2">TRAF1-6 MATH domain-containing protein</fullName>
    </recommendedName>
</protein>
<accession>A0A8X7CNY9</accession>
<dbReference type="Pfam" id="PF21355">
    <property type="entry name" value="TRAF-mep_MATH"/>
    <property type="match status" value="1"/>
</dbReference>